<gene>
    <name evidence="1" type="ORF">SEVIR_5G425500v2</name>
</gene>
<evidence type="ECO:0000313" key="1">
    <source>
        <dbReference type="EMBL" id="TKW18348.1"/>
    </source>
</evidence>
<sequence length="103" mass="11513">MRVRAMVLAMLAIVPCLLFWLCISRFGAGFGLEFHLVGGRRKGNGRREVSKDFSYLVLLSQAGRSLPTWPMLVKYLNAPLPVALCCVKVSRPKYPSGNYTSTY</sequence>
<dbReference type="EMBL" id="CM016556">
    <property type="protein sequence ID" value="TKW18348.1"/>
    <property type="molecule type" value="Genomic_DNA"/>
</dbReference>
<dbReference type="AlphaFoldDB" id="A0A4U6UPU2"/>
<organism evidence="1 2">
    <name type="scientific">Setaria viridis</name>
    <name type="common">Green bristlegrass</name>
    <name type="synonym">Setaria italica subsp. viridis</name>
    <dbReference type="NCBI Taxonomy" id="4556"/>
    <lineage>
        <taxon>Eukaryota</taxon>
        <taxon>Viridiplantae</taxon>
        <taxon>Streptophyta</taxon>
        <taxon>Embryophyta</taxon>
        <taxon>Tracheophyta</taxon>
        <taxon>Spermatophyta</taxon>
        <taxon>Magnoliopsida</taxon>
        <taxon>Liliopsida</taxon>
        <taxon>Poales</taxon>
        <taxon>Poaceae</taxon>
        <taxon>PACMAD clade</taxon>
        <taxon>Panicoideae</taxon>
        <taxon>Panicodae</taxon>
        <taxon>Paniceae</taxon>
        <taxon>Cenchrinae</taxon>
        <taxon>Setaria</taxon>
    </lineage>
</organism>
<dbReference type="Proteomes" id="UP000298652">
    <property type="component" value="Chromosome 5"/>
</dbReference>
<dbReference type="Gramene" id="TKW18348">
    <property type="protein sequence ID" value="TKW18348"/>
    <property type="gene ID" value="SEVIR_5G425500v2"/>
</dbReference>
<proteinExistence type="predicted"/>
<protein>
    <submittedName>
        <fullName evidence="1">Uncharacterized protein</fullName>
    </submittedName>
</protein>
<keyword evidence="2" id="KW-1185">Reference proteome</keyword>
<accession>A0A4U6UPU2</accession>
<name>A0A4U6UPU2_SETVI</name>
<reference evidence="1" key="1">
    <citation type="submission" date="2019-03" db="EMBL/GenBank/DDBJ databases">
        <title>WGS assembly of Setaria viridis.</title>
        <authorList>
            <person name="Huang P."/>
            <person name="Jenkins J."/>
            <person name="Grimwood J."/>
            <person name="Barry K."/>
            <person name="Healey A."/>
            <person name="Mamidi S."/>
            <person name="Sreedasyam A."/>
            <person name="Shu S."/>
            <person name="Feldman M."/>
            <person name="Wu J."/>
            <person name="Yu Y."/>
            <person name="Chen C."/>
            <person name="Johnson J."/>
            <person name="Rokhsar D."/>
            <person name="Baxter I."/>
            <person name="Schmutz J."/>
            <person name="Brutnell T."/>
            <person name="Kellogg E."/>
        </authorList>
    </citation>
    <scope>NUCLEOTIDE SEQUENCE [LARGE SCALE GENOMIC DNA]</scope>
</reference>
<evidence type="ECO:0000313" key="2">
    <source>
        <dbReference type="Proteomes" id="UP000298652"/>
    </source>
</evidence>